<dbReference type="PANTHER" id="PTHR45756">
    <property type="entry name" value="PALMITOYLTRANSFERASE"/>
    <property type="match status" value="1"/>
</dbReference>
<name>A0A397S963_9GLOM</name>
<dbReference type="STRING" id="658196.A0A397S963"/>
<dbReference type="GO" id="GO:0004672">
    <property type="term" value="F:protein kinase activity"/>
    <property type="evidence" value="ECO:0007669"/>
    <property type="project" value="InterPro"/>
</dbReference>
<organism evidence="2 3">
    <name type="scientific">Glomus cerebriforme</name>
    <dbReference type="NCBI Taxonomy" id="658196"/>
    <lineage>
        <taxon>Eukaryota</taxon>
        <taxon>Fungi</taxon>
        <taxon>Fungi incertae sedis</taxon>
        <taxon>Mucoromycota</taxon>
        <taxon>Glomeromycotina</taxon>
        <taxon>Glomeromycetes</taxon>
        <taxon>Glomerales</taxon>
        <taxon>Glomeraceae</taxon>
        <taxon>Glomus</taxon>
    </lineage>
</organism>
<sequence>MFELILGKCNNCGGQLINKYWCKVCRTKHFLERFSTWTSENDELNHFIQESQLNAREEHGYFRWFNYDIFENIQLIGGNKGFSEVFYAMIKYDELISMGYDRFHVSNYLEAPDSHIPGVVVLKRIVNSGYMIKEFMHRIKNYFVCMDETIPKCYGITKDPSTQDYMLVLQYANMKSLNDPSTLQTFSSSLSWAEKKGLFNSIIQAIKLFHDSNLIHQNLHLGNILLNRTYSGSRLVQNIYISDIEMCLSVNEQMTSNSKIFGVMPFTAPEILKGENQTKSSNIYSLGMIFWCIISGQLPYSNFSHDSFLAHDICKGKRPMIPYGTPKDFVEILNQCWESDPTKRPSIHSIAFSLNWSMVSDGESIDYNSNDFYRNPNAFYSRRLIDFNFKAFDQVESYL</sequence>
<dbReference type="EMBL" id="QKYT01001944">
    <property type="protein sequence ID" value="RIA78854.1"/>
    <property type="molecule type" value="Genomic_DNA"/>
</dbReference>
<dbReference type="GO" id="GO:0005524">
    <property type="term" value="F:ATP binding"/>
    <property type="evidence" value="ECO:0007669"/>
    <property type="project" value="InterPro"/>
</dbReference>
<evidence type="ECO:0000313" key="2">
    <source>
        <dbReference type="EMBL" id="RIA78854.1"/>
    </source>
</evidence>
<dbReference type="Pfam" id="PF07714">
    <property type="entry name" value="PK_Tyr_Ser-Thr"/>
    <property type="match status" value="1"/>
</dbReference>
<dbReference type="InterPro" id="IPR000719">
    <property type="entry name" value="Prot_kinase_dom"/>
</dbReference>
<keyword evidence="3" id="KW-1185">Reference proteome</keyword>
<evidence type="ECO:0000313" key="3">
    <source>
        <dbReference type="Proteomes" id="UP000265703"/>
    </source>
</evidence>
<dbReference type="OrthoDB" id="2304708at2759"/>
<keyword evidence="2" id="KW-0418">Kinase</keyword>
<dbReference type="PANTHER" id="PTHR45756:SF1">
    <property type="entry name" value="PROTEIN KINASE DOMAIN CONTAINING PROTEIN"/>
    <property type="match status" value="1"/>
</dbReference>
<gene>
    <name evidence="2" type="ORF">C1645_842196</name>
</gene>
<dbReference type="Proteomes" id="UP000265703">
    <property type="component" value="Unassembled WGS sequence"/>
</dbReference>
<accession>A0A397S963</accession>
<dbReference type="SUPFAM" id="SSF56112">
    <property type="entry name" value="Protein kinase-like (PK-like)"/>
    <property type="match status" value="1"/>
</dbReference>
<dbReference type="InterPro" id="IPR011009">
    <property type="entry name" value="Kinase-like_dom_sf"/>
</dbReference>
<dbReference type="AlphaFoldDB" id="A0A397S963"/>
<dbReference type="InterPro" id="IPR053215">
    <property type="entry name" value="TKL_Ser/Thr_kinase"/>
</dbReference>
<feature type="domain" description="Protein kinase" evidence="1">
    <location>
        <begin position="71"/>
        <end position="357"/>
    </location>
</feature>
<dbReference type="InterPro" id="IPR001245">
    <property type="entry name" value="Ser-Thr/Tyr_kinase_cat_dom"/>
</dbReference>
<comment type="caution">
    <text evidence="2">The sequence shown here is derived from an EMBL/GenBank/DDBJ whole genome shotgun (WGS) entry which is preliminary data.</text>
</comment>
<keyword evidence="2" id="KW-0808">Transferase</keyword>
<protein>
    <submittedName>
        <fullName evidence="2">Kinase-like domain-containing protein</fullName>
    </submittedName>
</protein>
<reference evidence="2 3" key="1">
    <citation type="submission" date="2018-06" db="EMBL/GenBank/DDBJ databases">
        <title>Comparative genomics reveals the genomic features of Rhizophagus irregularis, R. cerebriforme, R. diaphanum and Gigaspora rosea, and their symbiotic lifestyle signature.</title>
        <authorList>
            <person name="Morin E."/>
            <person name="San Clemente H."/>
            <person name="Chen E.C.H."/>
            <person name="De La Providencia I."/>
            <person name="Hainaut M."/>
            <person name="Kuo A."/>
            <person name="Kohler A."/>
            <person name="Murat C."/>
            <person name="Tang N."/>
            <person name="Roy S."/>
            <person name="Loubradou J."/>
            <person name="Henrissat B."/>
            <person name="Grigoriev I.V."/>
            <person name="Corradi N."/>
            <person name="Roux C."/>
            <person name="Martin F.M."/>
        </authorList>
    </citation>
    <scope>NUCLEOTIDE SEQUENCE [LARGE SCALE GENOMIC DNA]</scope>
    <source>
        <strain evidence="2 3">DAOM 227022</strain>
    </source>
</reference>
<evidence type="ECO:0000259" key="1">
    <source>
        <dbReference type="PROSITE" id="PS50011"/>
    </source>
</evidence>
<dbReference type="Gene3D" id="1.10.510.10">
    <property type="entry name" value="Transferase(Phosphotransferase) domain 1"/>
    <property type="match status" value="1"/>
</dbReference>
<proteinExistence type="predicted"/>
<dbReference type="PROSITE" id="PS50011">
    <property type="entry name" value="PROTEIN_KINASE_DOM"/>
    <property type="match status" value="1"/>
</dbReference>